<name>A0ABR7N3X3_9FIRM</name>
<dbReference type="SUPFAM" id="SSF53955">
    <property type="entry name" value="Lysozyme-like"/>
    <property type="match status" value="1"/>
</dbReference>
<reference evidence="3 4" key="1">
    <citation type="submission" date="2020-08" db="EMBL/GenBank/DDBJ databases">
        <title>Genome public.</title>
        <authorList>
            <person name="Liu C."/>
            <person name="Sun Q."/>
        </authorList>
    </citation>
    <scope>NUCLEOTIDE SEQUENCE [LARGE SCALE GENOMIC DNA]</scope>
    <source>
        <strain evidence="3 4">NSJ-37</strain>
    </source>
</reference>
<dbReference type="InterPro" id="IPR000189">
    <property type="entry name" value="Transglyc_AS"/>
</dbReference>
<dbReference type="InterPro" id="IPR008258">
    <property type="entry name" value="Transglycosylase_SLT_dom_1"/>
</dbReference>
<dbReference type="PROSITE" id="PS00922">
    <property type="entry name" value="TRANSGLYCOSYLASE"/>
    <property type="match status" value="1"/>
</dbReference>
<dbReference type="PANTHER" id="PTHR37423">
    <property type="entry name" value="SOLUBLE LYTIC MUREIN TRANSGLYCOSYLASE-RELATED"/>
    <property type="match status" value="1"/>
</dbReference>
<comment type="caution">
    <text evidence="3">The sequence shown here is derived from an EMBL/GenBank/DDBJ whole genome shotgun (WGS) entry which is preliminary data.</text>
</comment>
<accession>A0ABR7N3X3</accession>
<proteinExistence type="inferred from homology"/>
<comment type="similarity">
    <text evidence="1">Belongs to the transglycosylase Slt family.</text>
</comment>
<evidence type="ECO:0000256" key="1">
    <source>
        <dbReference type="ARBA" id="ARBA00007734"/>
    </source>
</evidence>
<dbReference type="InterPro" id="IPR023346">
    <property type="entry name" value="Lysozyme-like_dom_sf"/>
</dbReference>
<feature type="domain" description="Transglycosylase SLT" evidence="2">
    <location>
        <begin position="10"/>
        <end position="106"/>
    </location>
</feature>
<dbReference type="Pfam" id="PF01464">
    <property type="entry name" value="SLT"/>
    <property type="match status" value="1"/>
</dbReference>
<evidence type="ECO:0000259" key="2">
    <source>
        <dbReference type="Pfam" id="PF01464"/>
    </source>
</evidence>
<organism evidence="3 4">
    <name type="scientific">Jutongia huaianensis</name>
    <dbReference type="NCBI Taxonomy" id="2763668"/>
    <lineage>
        <taxon>Bacteria</taxon>
        <taxon>Bacillati</taxon>
        <taxon>Bacillota</taxon>
        <taxon>Clostridia</taxon>
        <taxon>Lachnospirales</taxon>
        <taxon>Lachnospiraceae</taxon>
        <taxon>Jutongia</taxon>
    </lineage>
</organism>
<dbReference type="Gene3D" id="1.10.530.10">
    <property type="match status" value="1"/>
</dbReference>
<protein>
    <submittedName>
        <fullName evidence="3">Lytic transglycosylase domain-containing protein</fullName>
    </submittedName>
</protein>
<dbReference type="PANTHER" id="PTHR37423:SF2">
    <property type="entry name" value="MEMBRANE-BOUND LYTIC MUREIN TRANSGLYCOSYLASE C"/>
    <property type="match status" value="1"/>
</dbReference>
<dbReference type="CDD" id="cd00254">
    <property type="entry name" value="LT-like"/>
    <property type="match status" value="1"/>
</dbReference>
<dbReference type="EMBL" id="JACRSX010000019">
    <property type="protein sequence ID" value="MBC8563311.1"/>
    <property type="molecule type" value="Genomic_DNA"/>
</dbReference>
<keyword evidence="4" id="KW-1185">Reference proteome</keyword>
<evidence type="ECO:0000313" key="4">
    <source>
        <dbReference type="Proteomes" id="UP000606193"/>
    </source>
</evidence>
<gene>
    <name evidence="3" type="ORF">H8704_11860</name>
</gene>
<sequence>MKKTKYDSWFRKAAQKYNVSESLLKGIAKAESNFNAKSVSSAGAMGVMQLMPATAKSLGVTDPYDAGQNIMGGAKCISQKLKEFNGDERMALAAYNAGSGAVKRYGGIPSYCKSYVNKVQSYKKAYETAGAV</sequence>
<evidence type="ECO:0000313" key="3">
    <source>
        <dbReference type="EMBL" id="MBC8563311.1"/>
    </source>
</evidence>
<dbReference type="Proteomes" id="UP000606193">
    <property type="component" value="Unassembled WGS sequence"/>
</dbReference>